<organism evidence="1 2">
    <name type="scientific">Evansella vedderi</name>
    <dbReference type="NCBI Taxonomy" id="38282"/>
    <lineage>
        <taxon>Bacteria</taxon>
        <taxon>Bacillati</taxon>
        <taxon>Bacillota</taxon>
        <taxon>Bacilli</taxon>
        <taxon>Bacillales</taxon>
        <taxon>Bacillaceae</taxon>
        <taxon>Evansella</taxon>
    </lineage>
</organism>
<accession>A0ABT9ZRF0</accession>
<name>A0ABT9ZRF0_9BACI</name>
<dbReference type="Proteomes" id="UP001230005">
    <property type="component" value="Unassembled WGS sequence"/>
</dbReference>
<protein>
    <submittedName>
        <fullName evidence="1">Uncharacterized protein</fullName>
    </submittedName>
</protein>
<gene>
    <name evidence="1" type="ORF">J2S74_000907</name>
</gene>
<evidence type="ECO:0000313" key="2">
    <source>
        <dbReference type="Proteomes" id="UP001230005"/>
    </source>
</evidence>
<dbReference type="RefSeq" id="WP_307322341.1">
    <property type="nucleotide sequence ID" value="NZ_JAUSUG010000003.1"/>
</dbReference>
<dbReference type="EMBL" id="JAUSUG010000003">
    <property type="protein sequence ID" value="MDQ0253535.1"/>
    <property type="molecule type" value="Genomic_DNA"/>
</dbReference>
<keyword evidence="2" id="KW-1185">Reference proteome</keyword>
<sequence length="48" mass="5656">MSKKLLEEIEMLLQGRINQILQNNEIQNHDKLPGLVEALKLIKEKSWK</sequence>
<proteinExistence type="predicted"/>
<reference evidence="1 2" key="1">
    <citation type="submission" date="2023-07" db="EMBL/GenBank/DDBJ databases">
        <title>Genomic Encyclopedia of Type Strains, Phase IV (KMG-IV): sequencing the most valuable type-strain genomes for metagenomic binning, comparative biology and taxonomic classification.</title>
        <authorList>
            <person name="Goeker M."/>
        </authorList>
    </citation>
    <scope>NUCLEOTIDE SEQUENCE [LARGE SCALE GENOMIC DNA]</scope>
    <source>
        <strain evidence="1 2">DSM 9768</strain>
    </source>
</reference>
<evidence type="ECO:0000313" key="1">
    <source>
        <dbReference type="EMBL" id="MDQ0253535.1"/>
    </source>
</evidence>
<comment type="caution">
    <text evidence="1">The sequence shown here is derived from an EMBL/GenBank/DDBJ whole genome shotgun (WGS) entry which is preliminary data.</text>
</comment>